<dbReference type="EC" id="2.4.1.207" evidence="6"/>
<keyword evidence="6" id="KW-0732">Signal</keyword>
<dbReference type="InterPro" id="IPR000757">
    <property type="entry name" value="Beta-glucanase-like"/>
</dbReference>
<keyword evidence="10" id="KW-1185">Reference proteome</keyword>
<evidence type="ECO:0000256" key="4">
    <source>
        <dbReference type="ARBA" id="ARBA00023295"/>
    </source>
</evidence>
<keyword evidence="6" id="KW-0052">Apoplast</keyword>
<dbReference type="Proteomes" id="UP001418222">
    <property type="component" value="Unassembled WGS sequence"/>
</dbReference>
<dbReference type="GO" id="GO:0042546">
    <property type="term" value="P:cell wall biogenesis"/>
    <property type="evidence" value="ECO:0007669"/>
    <property type="project" value="InterPro"/>
</dbReference>
<keyword evidence="6" id="KW-0134">Cell wall</keyword>
<evidence type="ECO:0000256" key="7">
    <source>
        <dbReference type="SAM" id="MobiDB-lite"/>
    </source>
</evidence>
<gene>
    <name evidence="9" type="primary">XTH30</name>
    <name evidence="9" type="ORF">KSP39_PZI013147</name>
</gene>
<comment type="caution">
    <text evidence="9">The sequence shown here is derived from an EMBL/GenBank/DDBJ whole genome shotgun (WGS) entry which is preliminary data.</text>
</comment>
<dbReference type="AlphaFoldDB" id="A0AAP0BCE8"/>
<dbReference type="GO" id="GO:0016762">
    <property type="term" value="F:xyloglucan:xyloglucosyl transferase activity"/>
    <property type="evidence" value="ECO:0007669"/>
    <property type="project" value="UniProtKB-EC"/>
</dbReference>
<evidence type="ECO:0000313" key="9">
    <source>
        <dbReference type="EMBL" id="KAK8935724.1"/>
    </source>
</evidence>
<feature type="active site" description="Proton donor" evidence="5">
    <location>
        <position position="114"/>
    </location>
</feature>
<keyword evidence="6" id="KW-0961">Cell wall biogenesis/degradation</keyword>
<dbReference type="InterPro" id="IPR010713">
    <property type="entry name" value="XET_C"/>
</dbReference>
<dbReference type="Gene3D" id="2.60.120.200">
    <property type="match status" value="1"/>
</dbReference>
<organism evidence="9 10">
    <name type="scientific">Platanthera zijinensis</name>
    <dbReference type="NCBI Taxonomy" id="2320716"/>
    <lineage>
        <taxon>Eukaryota</taxon>
        <taxon>Viridiplantae</taxon>
        <taxon>Streptophyta</taxon>
        <taxon>Embryophyta</taxon>
        <taxon>Tracheophyta</taxon>
        <taxon>Spermatophyta</taxon>
        <taxon>Magnoliopsida</taxon>
        <taxon>Liliopsida</taxon>
        <taxon>Asparagales</taxon>
        <taxon>Orchidaceae</taxon>
        <taxon>Orchidoideae</taxon>
        <taxon>Orchideae</taxon>
        <taxon>Orchidinae</taxon>
        <taxon>Platanthera</taxon>
    </lineage>
</organism>
<evidence type="ECO:0000313" key="10">
    <source>
        <dbReference type="Proteomes" id="UP001418222"/>
    </source>
</evidence>
<dbReference type="Pfam" id="PF06955">
    <property type="entry name" value="XET_C"/>
    <property type="match status" value="1"/>
</dbReference>
<sequence length="344" mass="38586">MAISLIPAAFLFAAAVAIAAANTPAFNVPTIAFDDGYAPLFGERNIVRSPDGRAVKIILNHDSGSGFISSDLYYHGFFSTSIKLPSEYTAGVVVAFYMSNGDIFEKDHDELDFEFLGNVLGREWRVQTNVYGNGSTSRGREERYRLPFDPMVEAHLYSILWTNTTIIFYIDDIPIREVKRSRAMGGDFPSKPMLVYATIWDGSNWATSGGKHKINYKFAPFTSDFSDLALRGCRLDPIQPLPADAQCLEADAETNAAAYSIITPVKREAMLRFRRRHMIYSFCYDRLRYPVTFPDCEVLEAEKVKFGNSGHVMPQQKLPASRHRLRRRGRAGRGVVPAKGRAEV</sequence>
<evidence type="ECO:0000259" key="8">
    <source>
        <dbReference type="PROSITE" id="PS51762"/>
    </source>
</evidence>
<feature type="active site" description="Proton donor" evidence="5">
    <location>
        <position position="110"/>
    </location>
</feature>
<accession>A0AAP0BCE8</accession>
<dbReference type="EMBL" id="JBBWWQ010000011">
    <property type="protein sequence ID" value="KAK8935724.1"/>
    <property type="molecule type" value="Genomic_DNA"/>
</dbReference>
<dbReference type="InterPro" id="IPR013320">
    <property type="entry name" value="ConA-like_dom_sf"/>
</dbReference>
<comment type="similarity">
    <text evidence="6">Belongs to the glycosyl hydrolase 16 family.</text>
</comment>
<dbReference type="InterPro" id="IPR044791">
    <property type="entry name" value="Beta-glucanase/XTH"/>
</dbReference>
<feature type="domain" description="GH16" evidence="8">
    <location>
        <begin position="16"/>
        <end position="225"/>
    </location>
</feature>
<dbReference type="Pfam" id="PF00722">
    <property type="entry name" value="Glyco_hydro_16"/>
    <property type="match status" value="1"/>
</dbReference>
<dbReference type="InterPro" id="IPR016455">
    <property type="entry name" value="XTH"/>
</dbReference>
<evidence type="ECO:0000256" key="3">
    <source>
        <dbReference type="ARBA" id="ARBA00023157"/>
    </source>
</evidence>
<dbReference type="GO" id="GO:0048046">
    <property type="term" value="C:apoplast"/>
    <property type="evidence" value="ECO:0007669"/>
    <property type="project" value="UniProtKB-SubCell"/>
</dbReference>
<dbReference type="GO" id="GO:0004553">
    <property type="term" value="F:hydrolase activity, hydrolyzing O-glycosyl compounds"/>
    <property type="evidence" value="ECO:0007669"/>
    <property type="project" value="InterPro"/>
</dbReference>
<feature type="compositionally biased region" description="Basic residues" evidence="7">
    <location>
        <begin position="320"/>
        <end position="331"/>
    </location>
</feature>
<keyword evidence="4 6" id="KW-0326">Glycosidase</keyword>
<evidence type="ECO:0000256" key="2">
    <source>
        <dbReference type="ARBA" id="ARBA00022801"/>
    </source>
</evidence>
<comment type="function">
    <text evidence="6">Catalyzes xyloglucan endohydrolysis (XEH) and/or endotransglycosylation (XET). Cleaves and religates xyloglucan polymers, an essential constituent of the primary cell wall, and thereby participates in cell wall construction of growing tissues.</text>
</comment>
<name>A0AAP0BCE8_9ASPA</name>
<dbReference type="PROSITE" id="PS51762">
    <property type="entry name" value="GH16_2"/>
    <property type="match status" value="1"/>
</dbReference>
<comment type="PTM">
    <text evidence="6">Contains at least one intrachain disulfide bond essential for its enzymatic activity.</text>
</comment>
<keyword evidence="2 6" id="KW-0378">Hydrolase</keyword>
<feature type="chain" id="PRO_5042661606" description="Xyloglucan endotransglucosylase/hydrolase" evidence="6">
    <location>
        <begin position="22"/>
        <end position="344"/>
    </location>
</feature>
<keyword evidence="1 6" id="KW-0808">Transferase</keyword>
<dbReference type="SUPFAM" id="SSF49899">
    <property type="entry name" value="Concanavalin A-like lectins/glucanases"/>
    <property type="match status" value="1"/>
</dbReference>
<feature type="signal peptide" evidence="6">
    <location>
        <begin position="1"/>
        <end position="21"/>
    </location>
</feature>
<dbReference type="GO" id="GO:0071555">
    <property type="term" value="P:cell wall organization"/>
    <property type="evidence" value="ECO:0007669"/>
    <property type="project" value="UniProtKB-KW"/>
</dbReference>
<reference evidence="9 10" key="1">
    <citation type="journal article" date="2022" name="Nat. Plants">
        <title>Genomes of leafy and leafless Platanthera orchids illuminate the evolution of mycoheterotrophy.</title>
        <authorList>
            <person name="Li M.H."/>
            <person name="Liu K.W."/>
            <person name="Li Z."/>
            <person name="Lu H.C."/>
            <person name="Ye Q.L."/>
            <person name="Zhang D."/>
            <person name="Wang J.Y."/>
            <person name="Li Y.F."/>
            <person name="Zhong Z.M."/>
            <person name="Liu X."/>
            <person name="Yu X."/>
            <person name="Liu D.K."/>
            <person name="Tu X.D."/>
            <person name="Liu B."/>
            <person name="Hao Y."/>
            <person name="Liao X.Y."/>
            <person name="Jiang Y.T."/>
            <person name="Sun W.H."/>
            <person name="Chen J."/>
            <person name="Chen Y.Q."/>
            <person name="Ai Y."/>
            <person name="Zhai J.W."/>
            <person name="Wu S.S."/>
            <person name="Zhou Z."/>
            <person name="Hsiao Y.Y."/>
            <person name="Wu W.L."/>
            <person name="Chen Y.Y."/>
            <person name="Lin Y.F."/>
            <person name="Hsu J.L."/>
            <person name="Li C.Y."/>
            <person name="Wang Z.W."/>
            <person name="Zhao X."/>
            <person name="Zhong W.Y."/>
            <person name="Ma X.K."/>
            <person name="Ma L."/>
            <person name="Huang J."/>
            <person name="Chen G.Z."/>
            <person name="Huang M.Z."/>
            <person name="Huang L."/>
            <person name="Peng D.H."/>
            <person name="Luo Y.B."/>
            <person name="Zou S.Q."/>
            <person name="Chen S.P."/>
            <person name="Lan S."/>
            <person name="Tsai W.C."/>
            <person name="Van de Peer Y."/>
            <person name="Liu Z.J."/>
        </authorList>
    </citation>
    <scope>NUCLEOTIDE SEQUENCE [LARGE SCALE GENOMIC DNA]</scope>
    <source>
        <strain evidence="9">Lor287</strain>
    </source>
</reference>
<dbReference type="GO" id="GO:0010411">
    <property type="term" value="P:xyloglucan metabolic process"/>
    <property type="evidence" value="ECO:0007669"/>
    <property type="project" value="InterPro"/>
</dbReference>
<feature type="region of interest" description="Disordered" evidence="7">
    <location>
        <begin position="310"/>
        <end position="344"/>
    </location>
</feature>
<keyword evidence="3" id="KW-1015">Disulfide bond</keyword>
<comment type="subcellular location">
    <subcellularLocation>
        <location evidence="6">Secreted</location>
        <location evidence="6">Cell wall</location>
    </subcellularLocation>
    <subcellularLocation>
        <location evidence="6">Secreted</location>
        <location evidence="6">Extracellular space</location>
        <location evidence="6">Apoplast</location>
    </subcellularLocation>
</comment>
<dbReference type="PANTHER" id="PTHR31062">
    <property type="entry name" value="XYLOGLUCAN ENDOTRANSGLUCOSYLASE/HYDROLASE PROTEIN 8-RELATED"/>
    <property type="match status" value="1"/>
</dbReference>
<feature type="compositionally biased region" description="Low complexity" evidence="7">
    <location>
        <begin position="333"/>
        <end position="344"/>
    </location>
</feature>
<dbReference type="PIRSF" id="PIRSF005604">
    <property type="entry name" value="XET"/>
    <property type="match status" value="1"/>
</dbReference>
<evidence type="ECO:0000256" key="1">
    <source>
        <dbReference type="ARBA" id="ARBA00022679"/>
    </source>
</evidence>
<proteinExistence type="inferred from homology"/>
<evidence type="ECO:0000256" key="6">
    <source>
        <dbReference type="RuleBase" id="RU361120"/>
    </source>
</evidence>
<evidence type="ECO:0000256" key="5">
    <source>
        <dbReference type="PIRSR" id="PIRSR005604-1"/>
    </source>
</evidence>
<keyword evidence="6" id="KW-0964">Secreted</keyword>
<protein>
    <recommendedName>
        <fullName evidence="6">Xyloglucan endotransglucosylase/hydrolase</fullName>
        <ecNumber evidence="6">2.4.1.207</ecNumber>
    </recommendedName>
</protein>